<dbReference type="PANTHER" id="PTHR43096">
    <property type="entry name" value="DNAJ HOMOLOG 1, MITOCHONDRIAL-RELATED"/>
    <property type="match status" value="1"/>
</dbReference>
<dbReference type="GO" id="GO:0009408">
    <property type="term" value="P:response to heat"/>
    <property type="evidence" value="ECO:0007669"/>
    <property type="project" value="InterPro"/>
</dbReference>
<dbReference type="CDD" id="cd10747">
    <property type="entry name" value="DnaJ_C"/>
    <property type="match status" value="1"/>
</dbReference>
<feature type="binding site" evidence="11">
    <location>
        <position position="205"/>
    </location>
    <ligand>
        <name>Zn(2+)</name>
        <dbReference type="ChEBI" id="CHEBI:29105"/>
        <label>2</label>
    </ligand>
</feature>
<evidence type="ECO:0000256" key="7">
    <source>
        <dbReference type="ARBA" id="ARBA00023016"/>
    </source>
</evidence>
<dbReference type="Gene3D" id="2.60.260.20">
    <property type="entry name" value="Urease metallochaperone UreE, N-terminal domain"/>
    <property type="match status" value="2"/>
</dbReference>
<dbReference type="InterPro" id="IPR036410">
    <property type="entry name" value="HSP_DnaJ_Cys-rich_dom_sf"/>
</dbReference>
<feature type="domain" description="CR-type" evidence="14">
    <location>
        <begin position="149"/>
        <end position="231"/>
    </location>
</feature>
<evidence type="ECO:0000256" key="6">
    <source>
        <dbReference type="ARBA" id="ARBA00022833"/>
    </source>
</evidence>
<dbReference type="FunFam" id="2.10.230.10:FF:000002">
    <property type="entry name" value="Molecular chaperone DnaJ"/>
    <property type="match status" value="1"/>
</dbReference>
<dbReference type="AlphaFoldDB" id="A0A1F6LQR7"/>
<keyword evidence="3 11" id="KW-0479">Metal-binding</keyword>
<dbReference type="Proteomes" id="UP000176329">
    <property type="component" value="Unassembled WGS sequence"/>
</dbReference>
<dbReference type="InterPro" id="IPR002939">
    <property type="entry name" value="DnaJ_C"/>
</dbReference>
<keyword evidence="8 11" id="KW-0143">Chaperone</keyword>
<keyword evidence="7 11" id="KW-0346">Stress response</keyword>
<comment type="domain">
    <text evidence="11">The J domain is necessary and sufficient to stimulate DnaK ATPase activity. Zinc center 1 plays an important role in the autonomous, DnaK-independent chaperone activity of DnaJ. Zinc center 2 is essential for interaction with DnaK and for DnaJ activity.</text>
</comment>
<evidence type="ECO:0000256" key="12">
    <source>
        <dbReference type="PROSITE-ProRule" id="PRU00546"/>
    </source>
</evidence>
<feature type="binding site" evidence="11">
    <location>
        <position position="208"/>
    </location>
    <ligand>
        <name>Zn(2+)</name>
        <dbReference type="ChEBI" id="CHEBI:29105"/>
        <label>2</label>
    </ligand>
</feature>
<comment type="cofactor">
    <cofactor evidence="11">
        <name>Zn(2+)</name>
        <dbReference type="ChEBI" id="CHEBI:29105"/>
    </cofactor>
    <text evidence="11">Binds 2 Zn(2+) ions per monomer.</text>
</comment>
<evidence type="ECO:0000256" key="1">
    <source>
        <dbReference type="ARBA" id="ARBA00022490"/>
    </source>
</evidence>
<gene>
    <name evidence="11" type="primary">dnaJ</name>
    <name evidence="15" type="ORF">A2848_03470</name>
</gene>
<dbReference type="Pfam" id="PF00226">
    <property type="entry name" value="DnaJ"/>
    <property type="match status" value="1"/>
</dbReference>
<dbReference type="CDD" id="cd10719">
    <property type="entry name" value="DnaJ_zf"/>
    <property type="match status" value="1"/>
</dbReference>
<dbReference type="GO" id="GO:0008270">
    <property type="term" value="F:zinc ion binding"/>
    <property type="evidence" value="ECO:0007669"/>
    <property type="project" value="UniProtKB-UniRule"/>
</dbReference>
<evidence type="ECO:0000313" key="15">
    <source>
        <dbReference type="EMBL" id="OGH61742.1"/>
    </source>
</evidence>
<feature type="binding site" evidence="11">
    <location>
        <position position="165"/>
    </location>
    <ligand>
        <name>Zn(2+)</name>
        <dbReference type="ChEBI" id="CHEBI:29105"/>
        <label>1</label>
    </ligand>
</feature>
<feature type="binding site" evidence="11">
    <location>
        <position position="162"/>
    </location>
    <ligand>
        <name>Zn(2+)</name>
        <dbReference type="ChEBI" id="CHEBI:29105"/>
        <label>1</label>
    </ligand>
</feature>
<dbReference type="SUPFAM" id="SSF46565">
    <property type="entry name" value="Chaperone J-domain"/>
    <property type="match status" value="1"/>
</dbReference>
<feature type="binding site" evidence="11">
    <location>
        <position position="182"/>
    </location>
    <ligand>
        <name>Zn(2+)</name>
        <dbReference type="ChEBI" id="CHEBI:29105"/>
        <label>2</label>
    </ligand>
</feature>
<keyword evidence="6 11" id="KW-0862">Zinc</keyword>
<dbReference type="GO" id="GO:0031072">
    <property type="term" value="F:heat shock protein binding"/>
    <property type="evidence" value="ECO:0007669"/>
    <property type="project" value="InterPro"/>
</dbReference>
<accession>A0A1F6LQR7</accession>
<dbReference type="GO" id="GO:0006260">
    <property type="term" value="P:DNA replication"/>
    <property type="evidence" value="ECO:0007669"/>
    <property type="project" value="UniProtKB-KW"/>
</dbReference>
<proteinExistence type="inferred from homology"/>
<dbReference type="SUPFAM" id="SSF49493">
    <property type="entry name" value="HSP40/DnaJ peptide-binding domain"/>
    <property type="match status" value="2"/>
</dbReference>
<evidence type="ECO:0000256" key="10">
    <source>
        <dbReference type="ARBA" id="ARBA00067609"/>
    </source>
</evidence>
<keyword evidence="1 11" id="KW-0963">Cytoplasm</keyword>
<dbReference type="PRINTS" id="PR00625">
    <property type="entry name" value="JDOMAIN"/>
</dbReference>
<dbReference type="InterPro" id="IPR001623">
    <property type="entry name" value="DnaJ_domain"/>
</dbReference>
<dbReference type="InterPro" id="IPR001305">
    <property type="entry name" value="HSP_DnaJ_Cys-rich_dom"/>
</dbReference>
<dbReference type="Pfam" id="PF00684">
    <property type="entry name" value="DnaJ_CXXCXGXG"/>
    <property type="match status" value="1"/>
</dbReference>
<evidence type="ECO:0000313" key="16">
    <source>
        <dbReference type="Proteomes" id="UP000176329"/>
    </source>
</evidence>
<reference evidence="15 16" key="1">
    <citation type="journal article" date="2016" name="Nat. Commun.">
        <title>Thousands of microbial genomes shed light on interconnected biogeochemical processes in an aquifer system.</title>
        <authorList>
            <person name="Anantharaman K."/>
            <person name="Brown C.T."/>
            <person name="Hug L.A."/>
            <person name="Sharon I."/>
            <person name="Castelle C.J."/>
            <person name="Probst A.J."/>
            <person name="Thomas B.C."/>
            <person name="Singh A."/>
            <person name="Wilkins M.J."/>
            <person name="Karaoz U."/>
            <person name="Brodie E.L."/>
            <person name="Williams K.H."/>
            <person name="Hubbard S.S."/>
            <person name="Banfield J.F."/>
        </authorList>
    </citation>
    <scope>NUCLEOTIDE SEQUENCE [LARGE SCALE GENOMIC DNA]</scope>
</reference>
<feature type="binding site" evidence="11">
    <location>
        <position position="179"/>
    </location>
    <ligand>
        <name>Zn(2+)</name>
        <dbReference type="ChEBI" id="CHEBI:29105"/>
        <label>2</label>
    </ligand>
</feature>
<keyword evidence="4 11" id="KW-0677">Repeat</keyword>
<dbReference type="InterPro" id="IPR008971">
    <property type="entry name" value="HSP40/DnaJ_pept-bd"/>
</dbReference>
<dbReference type="FunFam" id="2.60.260.20:FF:000005">
    <property type="entry name" value="Chaperone protein dnaJ 1, mitochondrial"/>
    <property type="match status" value="1"/>
</dbReference>
<evidence type="ECO:0000256" key="4">
    <source>
        <dbReference type="ARBA" id="ARBA00022737"/>
    </source>
</evidence>
<comment type="function">
    <text evidence="11">Participates actively in the response to hyperosmotic and heat shock by preventing the aggregation of stress-denatured proteins and by disaggregating proteins, also in an autonomous, DnaK-independent fashion. Unfolded proteins bind initially to DnaJ; upon interaction with the DnaJ-bound protein, DnaK hydrolyzes its bound ATP, resulting in the formation of a stable complex. GrpE releases ADP from DnaK; ATP binding to DnaK triggers the release of the substrate protein, thus completing the reaction cycle. Several rounds of ATP-dependent interactions between DnaJ, DnaK and GrpE are required for fully efficient folding. Also involved, together with DnaK and GrpE, in the DNA replication of plasmids through activation of initiation proteins.</text>
</comment>
<comment type="similarity">
    <text evidence="9 11">Belongs to the DnaJ family.</text>
</comment>
<dbReference type="NCBIfam" id="TIGR02349">
    <property type="entry name" value="DnaJ_bact"/>
    <property type="match status" value="1"/>
</dbReference>
<feature type="binding site" evidence="11">
    <location>
        <position position="219"/>
    </location>
    <ligand>
        <name>Zn(2+)</name>
        <dbReference type="ChEBI" id="CHEBI:29105"/>
        <label>1</label>
    </ligand>
</feature>
<dbReference type="PROSITE" id="PS51188">
    <property type="entry name" value="ZF_CR"/>
    <property type="match status" value="1"/>
</dbReference>
<dbReference type="InterPro" id="IPR036869">
    <property type="entry name" value="J_dom_sf"/>
</dbReference>
<comment type="subcellular location">
    <subcellularLocation>
        <location evidence="11">Cytoplasm</location>
    </subcellularLocation>
</comment>
<dbReference type="InterPro" id="IPR012724">
    <property type="entry name" value="DnaJ"/>
</dbReference>
<comment type="subunit">
    <text evidence="11">Homodimer.</text>
</comment>
<dbReference type="Gene3D" id="6.20.20.10">
    <property type="match status" value="2"/>
</dbReference>
<dbReference type="PROSITE" id="PS00636">
    <property type="entry name" value="DNAJ_1"/>
    <property type="match status" value="1"/>
</dbReference>
<evidence type="ECO:0000259" key="13">
    <source>
        <dbReference type="PROSITE" id="PS50076"/>
    </source>
</evidence>
<dbReference type="PROSITE" id="PS50076">
    <property type="entry name" value="DNAJ_2"/>
    <property type="match status" value="1"/>
</dbReference>
<dbReference type="EMBL" id="MFPV01000036">
    <property type="protein sequence ID" value="OGH61742.1"/>
    <property type="molecule type" value="Genomic_DNA"/>
</dbReference>
<protein>
    <recommendedName>
        <fullName evidence="10 11">Chaperone protein DnaJ</fullName>
    </recommendedName>
</protein>
<evidence type="ECO:0000256" key="2">
    <source>
        <dbReference type="ARBA" id="ARBA00022705"/>
    </source>
</evidence>
<keyword evidence="5 11" id="KW-0863">Zinc-finger</keyword>
<dbReference type="CDD" id="cd06257">
    <property type="entry name" value="DnaJ"/>
    <property type="match status" value="1"/>
</dbReference>
<dbReference type="GO" id="GO:0051082">
    <property type="term" value="F:unfolded protein binding"/>
    <property type="evidence" value="ECO:0007669"/>
    <property type="project" value="UniProtKB-UniRule"/>
</dbReference>
<dbReference type="GO" id="GO:0005524">
    <property type="term" value="F:ATP binding"/>
    <property type="evidence" value="ECO:0007669"/>
    <property type="project" value="InterPro"/>
</dbReference>
<evidence type="ECO:0000256" key="11">
    <source>
        <dbReference type="HAMAP-Rule" id="MF_01152"/>
    </source>
</evidence>
<dbReference type="SMART" id="SM00271">
    <property type="entry name" value="DnaJ"/>
    <property type="match status" value="1"/>
</dbReference>
<keyword evidence="2 11" id="KW-0235">DNA replication</keyword>
<feature type="repeat" description="CXXCXGXG motif" evidence="11">
    <location>
        <begin position="179"/>
        <end position="186"/>
    </location>
</feature>
<evidence type="ECO:0000256" key="9">
    <source>
        <dbReference type="ARBA" id="ARBA00061004"/>
    </source>
</evidence>
<sequence length="370" mass="39485">MANKDYYKILGVSKSATDDEIKKAFRTLAHKHHPDKQGGDEKKFKEANEAYQVLSDKTKRQQYDQFGSEFVNQPGAGGAGAAGGGFNGQGFEFNFGNMEDLGDLFGGFGDMFGFGGGNRGAHGRAGGRVSRGNDVAVDAELTLEEAATGITRTFNLNKLSSCETCGGSGAAHGSNTHDCKHCGGKGQIRTVQNTILGAMQSVAQCPDCRGAGKKPEKECATCHGTGAHKRAEELTINIPAGIDDGQSIRVSGRGEAAVHGGTQGDLYIRVHVKRHKFLERDGETIYSHIHISFPTAALGGEARTHTLGGEVTIKIPEGIESGESIRLREKGIAYRGGRGDHIVRVTVDTPKKVSKTARKLLEQLRDEMEG</sequence>
<feature type="repeat" description="CXXCXGXG motif" evidence="11">
    <location>
        <begin position="162"/>
        <end position="169"/>
    </location>
</feature>
<dbReference type="NCBIfam" id="NF008035">
    <property type="entry name" value="PRK10767.1"/>
    <property type="match status" value="1"/>
</dbReference>
<evidence type="ECO:0000256" key="8">
    <source>
        <dbReference type="ARBA" id="ARBA00023186"/>
    </source>
</evidence>
<organism evidence="15 16">
    <name type="scientific">Candidatus Magasanikbacteria bacterium RIFCSPHIGHO2_01_FULL_50_8</name>
    <dbReference type="NCBI Taxonomy" id="1798674"/>
    <lineage>
        <taxon>Bacteria</taxon>
        <taxon>Candidatus Magasanikiibacteriota</taxon>
    </lineage>
</organism>
<dbReference type="SUPFAM" id="SSF57938">
    <property type="entry name" value="DnaJ/Hsp40 cysteine-rich domain"/>
    <property type="match status" value="1"/>
</dbReference>
<dbReference type="GO" id="GO:0005737">
    <property type="term" value="C:cytoplasm"/>
    <property type="evidence" value="ECO:0007669"/>
    <property type="project" value="UniProtKB-SubCell"/>
</dbReference>
<feature type="zinc finger region" description="CR-type" evidence="12">
    <location>
        <begin position="149"/>
        <end position="231"/>
    </location>
</feature>
<evidence type="ECO:0000256" key="3">
    <source>
        <dbReference type="ARBA" id="ARBA00022723"/>
    </source>
</evidence>
<evidence type="ECO:0000259" key="14">
    <source>
        <dbReference type="PROSITE" id="PS51188"/>
    </source>
</evidence>
<feature type="binding site" evidence="11">
    <location>
        <position position="222"/>
    </location>
    <ligand>
        <name>Zn(2+)</name>
        <dbReference type="ChEBI" id="CHEBI:29105"/>
        <label>1</label>
    </ligand>
</feature>
<feature type="repeat" description="CXXCXGXG motif" evidence="11">
    <location>
        <begin position="219"/>
        <end position="226"/>
    </location>
</feature>
<feature type="repeat" description="CXXCXGXG motif" evidence="11">
    <location>
        <begin position="205"/>
        <end position="212"/>
    </location>
</feature>
<name>A0A1F6LQR7_9BACT</name>
<dbReference type="Pfam" id="PF01556">
    <property type="entry name" value="DnaJ_C"/>
    <property type="match status" value="1"/>
</dbReference>
<dbReference type="GO" id="GO:0042026">
    <property type="term" value="P:protein refolding"/>
    <property type="evidence" value="ECO:0007669"/>
    <property type="project" value="TreeGrafter"/>
</dbReference>
<comment type="caution">
    <text evidence="15">The sequence shown here is derived from an EMBL/GenBank/DDBJ whole genome shotgun (WGS) entry which is preliminary data.</text>
</comment>
<dbReference type="Gene3D" id="1.10.287.110">
    <property type="entry name" value="DnaJ domain"/>
    <property type="match status" value="1"/>
</dbReference>
<feature type="domain" description="J" evidence="13">
    <location>
        <begin position="5"/>
        <end position="67"/>
    </location>
</feature>
<dbReference type="PANTHER" id="PTHR43096:SF48">
    <property type="entry name" value="CHAPERONE PROTEIN DNAJ"/>
    <property type="match status" value="1"/>
</dbReference>
<dbReference type="HAMAP" id="MF_01152">
    <property type="entry name" value="DnaJ"/>
    <property type="match status" value="1"/>
</dbReference>
<dbReference type="InterPro" id="IPR018253">
    <property type="entry name" value="DnaJ_domain_CS"/>
</dbReference>
<evidence type="ECO:0000256" key="5">
    <source>
        <dbReference type="ARBA" id="ARBA00022771"/>
    </source>
</evidence>